<feature type="transmembrane region" description="Helical" evidence="1">
    <location>
        <begin position="39"/>
        <end position="62"/>
    </location>
</feature>
<organism evidence="2 3">
    <name type="scientific">Gemmatirosa kalamazoonensis</name>
    <dbReference type="NCBI Taxonomy" id="861299"/>
    <lineage>
        <taxon>Bacteria</taxon>
        <taxon>Pseudomonadati</taxon>
        <taxon>Gemmatimonadota</taxon>
        <taxon>Gemmatimonadia</taxon>
        <taxon>Gemmatimonadales</taxon>
        <taxon>Gemmatimonadaceae</taxon>
        <taxon>Gemmatirosa</taxon>
    </lineage>
</organism>
<gene>
    <name evidence="2" type="ORF">J421_0600</name>
</gene>
<evidence type="ECO:0000256" key="1">
    <source>
        <dbReference type="SAM" id="Phobius"/>
    </source>
</evidence>
<evidence type="ECO:0000313" key="3">
    <source>
        <dbReference type="Proteomes" id="UP000019151"/>
    </source>
</evidence>
<dbReference type="Proteomes" id="UP000019151">
    <property type="component" value="Chromosome"/>
</dbReference>
<dbReference type="EMBL" id="CP007128">
    <property type="protein sequence ID" value="AHG88137.1"/>
    <property type="molecule type" value="Genomic_DNA"/>
</dbReference>
<sequence length="147" mass="15699">MGTWLRRLRGAIGMGVTWAVPWSAVGIVPRLVLGYNPDAPFPIILGVFGFLAGFIFAVLLALSERRRRFDQMSLPRFAAWGAVGGLLLAALFARAVSFGWGEVLVIAPTFAVACAVSASGSLALARRAERRQLSDGRGETAELTGPR</sequence>
<feature type="transmembrane region" description="Helical" evidence="1">
    <location>
        <begin position="74"/>
        <end position="93"/>
    </location>
</feature>
<keyword evidence="3" id="KW-1185">Reference proteome</keyword>
<protein>
    <submittedName>
        <fullName evidence="2">Uncharacterized protein</fullName>
    </submittedName>
</protein>
<accession>W0RCG8</accession>
<keyword evidence="1" id="KW-1133">Transmembrane helix</keyword>
<reference evidence="2 3" key="1">
    <citation type="journal article" date="2014" name="Genome Announc.">
        <title>Genome Sequence and Methylome of Soil Bacterium Gemmatirosa kalamazoonensis KBS708T, a Member of the Rarely Cultivated Gemmatimonadetes Phylum.</title>
        <authorList>
            <person name="Debruyn J.M."/>
            <person name="Radosevich M."/>
            <person name="Wommack K.E."/>
            <person name="Polson S.W."/>
            <person name="Hauser L.J."/>
            <person name="Fawaz M.N."/>
            <person name="Korlach J."/>
            <person name="Tsai Y.C."/>
        </authorList>
    </citation>
    <scope>NUCLEOTIDE SEQUENCE [LARGE SCALE GENOMIC DNA]</scope>
    <source>
        <strain evidence="2 3">KBS708</strain>
    </source>
</reference>
<dbReference type="HOGENOM" id="CLU_1765394_0_0_0"/>
<proteinExistence type="predicted"/>
<dbReference type="AlphaFoldDB" id="W0RCG8"/>
<feature type="transmembrane region" description="Helical" evidence="1">
    <location>
        <begin position="105"/>
        <end position="125"/>
    </location>
</feature>
<dbReference type="eggNOG" id="ENOG502ZE5G">
    <property type="taxonomic scope" value="Bacteria"/>
</dbReference>
<dbReference type="RefSeq" id="WP_025409683.1">
    <property type="nucleotide sequence ID" value="NZ_CP007128.1"/>
</dbReference>
<keyword evidence="1" id="KW-0812">Transmembrane</keyword>
<feature type="transmembrane region" description="Helical" evidence="1">
    <location>
        <begin position="12"/>
        <end position="33"/>
    </location>
</feature>
<dbReference type="InParanoid" id="W0RCG8"/>
<keyword evidence="1" id="KW-0472">Membrane</keyword>
<dbReference type="KEGG" id="gba:J421_0600"/>
<evidence type="ECO:0000313" key="2">
    <source>
        <dbReference type="EMBL" id="AHG88137.1"/>
    </source>
</evidence>
<name>W0RCG8_9BACT</name>